<dbReference type="OrthoDB" id="6198977at2"/>
<feature type="signal peptide" evidence="1">
    <location>
        <begin position="1"/>
        <end position="18"/>
    </location>
</feature>
<accession>A0A0W0TW21</accession>
<evidence type="ECO:0000256" key="1">
    <source>
        <dbReference type="SAM" id="SignalP"/>
    </source>
</evidence>
<keyword evidence="3" id="KW-1185">Reference proteome</keyword>
<dbReference type="AlphaFoldDB" id="A0A0W0TW21"/>
<organism evidence="2 3">
    <name type="scientific">Legionella erythra</name>
    <dbReference type="NCBI Taxonomy" id="448"/>
    <lineage>
        <taxon>Bacteria</taxon>
        <taxon>Pseudomonadati</taxon>
        <taxon>Pseudomonadota</taxon>
        <taxon>Gammaproteobacteria</taxon>
        <taxon>Legionellales</taxon>
        <taxon>Legionellaceae</taxon>
        <taxon>Legionella</taxon>
    </lineage>
</organism>
<dbReference type="RefSeq" id="WP_058525371.1">
    <property type="nucleotide sequence ID" value="NZ_CAAAHY010000020.1"/>
</dbReference>
<evidence type="ECO:0008006" key="4">
    <source>
        <dbReference type="Google" id="ProtNLM"/>
    </source>
</evidence>
<keyword evidence="1" id="KW-0732">Signal</keyword>
<feature type="chain" id="PRO_5006913536" description="Cupin domain protein" evidence="1">
    <location>
        <begin position="19"/>
        <end position="117"/>
    </location>
</feature>
<dbReference type="SUPFAM" id="SSF51182">
    <property type="entry name" value="RmlC-like cupins"/>
    <property type="match status" value="1"/>
</dbReference>
<dbReference type="Proteomes" id="UP000054773">
    <property type="component" value="Unassembled WGS sequence"/>
</dbReference>
<evidence type="ECO:0000313" key="2">
    <source>
        <dbReference type="EMBL" id="KTC99828.1"/>
    </source>
</evidence>
<dbReference type="EMBL" id="LNYA01000002">
    <property type="protein sequence ID" value="KTC99828.1"/>
    <property type="molecule type" value="Genomic_DNA"/>
</dbReference>
<dbReference type="STRING" id="448.Lery_0182"/>
<proteinExistence type="predicted"/>
<dbReference type="Gene3D" id="2.60.120.10">
    <property type="entry name" value="Jelly Rolls"/>
    <property type="match status" value="1"/>
</dbReference>
<name>A0A0W0TW21_LEGER</name>
<dbReference type="PATRIC" id="fig|448.7.peg.188"/>
<protein>
    <recommendedName>
        <fullName evidence="4">Cupin domain protein</fullName>
    </recommendedName>
</protein>
<gene>
    <name evidence="2" type="ORF">Lery_0182</name>
</gene>
<evidence type="ECO:0000313" key="3">
    <source>
        <dbReference type="Proteomes" id="UP000054773"/>
    </source>
</evidence>
<reference evidence="2 3" key="1">
    <citation type="submission" date="2015-11" db="EMBL/GenBank/DDBJ databases">
        <title>Genomic analysis of 38 Legionella species identifies large and diverse effector repertoires.</title>
        <authorList>
            <person name="Burstein D."/>
            <person name="Amaro F."/>
            <person name="Zusman T."/>
            <person name="Lifshitz Z."/>
            <person name="Cohen O."/>
            <person name="Gilbert J.A."/>
            <person name="Pupko T."/>
            <person name="Shuman H.A."/>
            <person name="Segal G."/>
        </authorList>
    </citation>
    <scope>NUCLEOTIDE SEQUENCE [LARGE SCALE GENOMIC DNA]</scope>
    <source>
        <strain evidence="2 3">SE-32A-C8</strain>
    </source>
</reference>
<comment type="caution">
    <text evidence="2">The sequence shown here is derived from an EMBL/GenBank/DDBJ whole genome shotgun (WGS) entry which is preliminary data.</text>
</comment>
<dbReference type="InterPro" id="IPR014710">
    <property type="entry name" value="RmlC-like_jellyroll"/>
</dbReference>
<sequence>MIKLTGFLFLLITAAAFAAPCETRREMLLENGETKVWRSTICPNQRLPFHTHEHARVAIPAENGVLKVIYQSGKTEIIEFKKNQPVFLNKAQGKAPHQDVNTSKNRLHITVIEFSND</sequence>
<dbReference type="InterPro" id="IPR011051">
    <property type="entry name" value="RmlC_Cupin_sf"/>
</dbReference>